<organism evidence="2 3">
    <name type="scientific">Strongyloides papillosus</name>
    <name type="common">Intestinal threadworm</name>
    <dbReference type="NCBI Taxonomy" id="174720"/>
    <lineage>
        <taxon>Eukaryota</taxon>
        <taxon>Metazoa</taxon>
        <taxon>Ecdysozoa</taxon>
        <taxon>Nematoda</taxon>
        <taxon>Chromadorea</taxon>
        <taxon>Rhabditida</taxon>
        <taxon>Tylenchina</taxon>
        <taxon>Panagrolaimomorpha</taxon>
        <taxon>Strongyloidoidea</taxon>
        <taxon>Strongyloididae</taxon>
        <taxon>Strongyloides</taxon>
    </lineage>
</organism>
<dbReference type="AlphaFoldDB" id="A0A0N5BMU6"/>
<feature type="compositionally biased region" description="Polar residues" evidence="1">
    <location>
        <begin position="99"/>
        <end position="119"/>
    </location>
</feature>
<accession>A0A0N5BMU6</accession>
<dbReference type="WBParaSite" id="SPAL_0000722900.1">
    <property type="protein sequence ID" value="SPAL_0000722900.1"/>
    <property type="gene ID" value="SPAL_0000722900"/>
</dbReference>
<proteinExistence type="predicted"/>
<protein>
    <submittedName>
        <fullName evidence="3">Uncharacterized protein</fullName>
    </submittedName>
</protein>
<evidence type="ECO:0000313" key="3">
    <source>
        <dbReference type="WBParaSite" id="SPAL_0000722900.1"/>
    </source>
</evidence>
<evidence type="ECO:0000313" key="2">
    <source>
        <dbReference type="Proteomes" id="UP000046392"/>
    </source>
</evidence>
<dbReference type="Proteomes" id="UP000046392">
    <property type="component" value="Unplaced"/>
</dbReference>
<keyword evidence="2" id="KW-1185">Reference proteome</keyword>
<feature type="region of interest" description="Disordered" evidence="1">
    <location>
        <begin position="98"/>
        <end position="119"/>
    </location>
</feature>
<sequence>MGDNSLPGTYEIKTNFDVQFMELPIRKKCVFTSKEDCKRRILGYKLRRSKSLDMAVQKNVKRGPLIVGRNTKAEEKGRMMTKRAQMLDKRSKLLRQKRQLSGGSSFQNSHESSSKMDVQSNSCASENVYLPLIYTSSSMDGKSKSHNNKKSSIKLNEIFENVYYPFNDDGLKLVRQNSGVRGIIKRFGDLKLPIEDDDLRMLNGMSYFSFNGTKE</sequence>
<name>A0A0N5BMU6_STREA</name>
<evidence type="ECO:0000256" key="1">
    <source>
        <dbReference type="SAM" id="MobiDB-lite"/>
    </source>
</evidence>
<reference evidence="3" key="1">
    <citation type="submission" date="2017-02" db="UniProtKB">
        <authorList>
            <consortium name="WormBaseParasite"/>
        </authorList>
    </citation>
    <scope>IDENTIFICATION</scope>
</reference>